<evidence type="ECO:0000256" key="7">
    <source>
        <dbReference type="SAM" id="Phobius"/>
    </source>
</evidence>
<evidence type="ECO:0000256" key="4">
    <source>
        <dbReference type="ARBA" id="ARBA00022989"/>
    </source>
</evidence>
<accession>A0A8J2V843</accession>
<feature type="transmembrane region" description="Helical" evidence="7">
    <location>
        <begin position="21"/>
        <end position="44"/>
    </location>
</feature>
<feature type="domain" description="ABC3 transporter permease C-terminal" evidence="8">
    <location>
        <begin position="295"/>
        <end position="416"/>
    </location>
</feature>
<keyword evidence="3 7" id="KW-0812">Transmembrane</keyword>
<keyword evidence="4 7" id="KW-1133">Transmembrane helix</keyword>
<keyword evidence="11" id="KW-1185">Reference proteome</keyword>
<dbReference type="InterPro" id="IPR025857">
    <property type="entry name" value="MacB_PCD"/>
</dbReference>
<feature type="transmembrane region" description="Helical" evidence="7">
    <location>
        <begin position="386"/>
        <end position="407"/>
    </location>
</feature>
<dbReference type="Pfam" id="PF12704">
    <property type="entry name" value="MacB_PCD"/>
    <property type="match status" value="1"/>
</dbReference>
<evidence type="ECO:0000256" key="6">
    <source>
        <dbReference type="ARBA" id="ARBA00038076"/>
    </source>
</evidence>
<feature type="domain" description="MacB-like periplasmic core" evidence="9">
    <location>
        <begin position="24"/>
        <end position="252"/>
    </location>
</feature>
<reference evidence="10" key="1">
    <citation type="journal article" date="2014" name="Int. J. Syst. Evol. Microbiol.">
        <title>Complete genome sequence of Corynebacterium casei LMG S-19264T (=DSM 44701T), isolated from a smear-ripened cheese.</title>
        <authorList>
            <consortium name="US DOE Joint Genome Institute (JGI-PGF)"/>
            <person name="Walter F."/>
            <person name="Albersmeier A."/>
            <person name="Kalinowski J."/>
            <person name="Ruckert C."/>
        </authorList>
    </citation>
    <scope>NUCLEOTIDE SEQUENCE</scope>
    <source>
        <strain evidence="10">CGMCC 1.12924</strain>
    </source>
</reference>
<feature type="transmembrane region" description="Helical" evidence="7">
    <location>
        <begin position="291"/>
        <end position="316"/>
    </location>
</feature>
<evidence type="ECO:0000256" key="3">
    <source>
        <dbReference type="ARBA" id="ARBA00022692"/>
    </source>
</evidence>
<dbReference type="Pfam" id="PF02687">
    <property type="entry name" value="FtsX"/>
    <property type="match status" value="1"/>
</dbReference>
<evidence type="ECO:0000256" key="5">
    <source>
        <dbReference type="ARBA" id="ARBA00023136"/>
    </source>
</evidence>
<keyword evidence="5 7" id="KW-0472">Membrane</keyword>
<dbReference type="PANTHER" id="PTHR30572:SF4">
    <property type="entry name" value="ABC TRANSPORTER PERMEASE YTRF"/>
    <property type="match status" value="1"/>
</dbReference>
<evidence type="ECO:0000313" key="10">
    <source>
        <dbReference type="EMBL" id="GGD83210.1"/>
    </source>
</evidence>
<dbReference type="Proteomes" id="UP000652231">
    <property type="component" value="Unassembled WGS sequence"/>
</dbReference>
<dbReference type="GO" id="GO:0005886">
    <property type="term" value="C:plasma membrane"/>
    <property type="evidence" value="ECO:0007669"/>
    <property type="project" value="UniProtKB-SubCell"/>
</dbReference>
<sequence length="424" mass="46600">MTNPFSKDSWSEILEALSSNWFRTLLTAFGVLWGIFILVILLAAGKGLENGVKKGFSGMATNSMFMWSQTASKPYKGLPQGRRYNFKLDDVEALKTQIPELKYVSPRNQLGGFGGANNVVRGINTGAFNVYGDYPEFILQQPMDITSGRFINYSDIEQKRKVAIIGESVKNALFEKGEDHIGEFIKINEVNFMIVGTYRKTSNNNGDVEEAQKEIYVPFTAFSQAFNRADNVGWMAITAQDGASITQLKEQVFEIVKSKHTIHPEDDRAIGHFDLYEQFSKINGLFIALNAVAYFVGILILLSGVIGISNIMLIVVKERTKEIGIRRALGATPWSIRSQIILESVFLTIISGMAGIVMATGVLALINSLLENNTSPDTMFANPSVNLFVVGVALAILIISGLLAGLIPAQNAIKVKPVDALRTE</sequence>
<keyword evidence="10" id="KW-0067">ATP-binding</keyword>
<reference evidence="10" key="2">
    <citation type="submission" date="2020-09" db="EMBL/GenBank/DDBJ databases">
        <authorList>
            <person name="Sun Q."/>
            <person name="Zhou Y."/>
        </authorList>
    </citation>
    <scope>NUCLEOTIDE SEQUENCE</scope>
    <source>
        <strain evidence="10">CGMCC 1.12924</strain>
    </source>
</reference>
<keyword evidence="10" id="KW-0547">Nucleotide-binding</keyword>
<evidence type="ECO:0000259" key="9">
    <source>
        <dbReference type="Pfam" id="PF12704"/>
    </source>
</evidence>
<feature type="transmembrane region" description="Helical" evidence="7">
    <location>
        <begin position="345"/>
        <end position="366"/>
    </location>
</feature>
<protein>
    <submittedName>
        <fullName evidence="10">ABC transporter ATP-binding protein</fullName>
    </submittedName>
</protein>
<keyword evidence="2" id="KW-1003">Cell membrane</keyword>
<evidence type="ECO:0000256" key="1">
    <source>
        <dbReference type="ARBA" id="ARBA00004651"/>
    </source>
</evidence>
<dbReference type="AlphaFoldDB" id="A0A8J2V843"/>
<comment type="caution">
    <text evidence="10">The sequence shown here is derived from an EMBL/GenBank/DDBJ whole genome shotgun (WGS) entry which is preliminary data.</text>
</comment>
<dbReference type="GO" id="GO:0022857">
    <property type="term" value="F:transmembrane transporter activity"/>
    <property type="evidence" value="ECO:0007669"/>
    <property type="project" value="TreeGrafter"/>
</dbReference>
<dbReference type="GO" id="GO:0005524">
    <property type="term" value="F:ATP binding"/>
    <property type="evidence" value="ECO:0007669"/>
    <property type="project" value="UniProtKB-KW"/>
</dbReference>
<gene>
    <name evidence="10" type="ORF">GCM10011312_04150</name>
</gene>
<dbReference type="InterPro" id="IPR050250">
    <property type="entry name" value="Macrolide_Exporter_MacB"/>
</dbReference>
<dbReference type="PANTHER" id="PTHR30572">
    <property type="entry name" value="MEMBRANE COMPONENT OF TRANSPORTER-RELATED"/>
    <property type="match status" value="1"/>
</dbReference>
<dbReference type="InterPro" id="IPR003838">
    <property type="entry name" value="ABC3_permease_C"/>
</dbReference>
<comment type="similarity">
    <text evidence="6">Belongs to the ABC-4 integral membrane protein family.</text>
</comment>
<evidence type="ECO:0000259" key="8">
    <source>
        <dbReference type="Pfam" id="PF02687"/>
    </source>
</evidence>
<evidence type="ECO:0000256" key="2">
    <source>
        <dbReference type="ARBA" id="ARBA00022475"/>
    </source>
</evidence>
<evidence type="ECO:0000313" key="11">
    <source>
        <dbReference type="Proteomes" id="UP000652231"/>
    </source>
</evidence>
<dbReference type="EMBL" id="BMGK01000001">
    <property type="protein sequence ID" value="GGD83210.1"/>
    <property type="molecule type" value="Genomic_DNA"/>
</dbReference>
<organism evidence="10 11">
    <name type="scientific">Planktosalinus lacus</name>
    <dbReference type="NCBI Taxonomy" id="1526573"/>
    <lineage>
        <taxon>Bacteria</taxon>
        <taxon>Pseudomonadati</taxon>
        <taxon>Bacteroidota</taxon>
        <taxon>Flavobacteriia</taxon>
        <taxon>Flavobacteriales</taxon>
        <taxon>Flavobacteriaceae</taxon>
        <taxon>Planktosalinus</taxon>
    </lineage>
</organism>
<name>A0A8J2V843_9FLAO</name>
<proteinExistence type="inferred from homology"/>
<comment type="subcellular location">
    <subcellularLocation>
        <location evidence="1">Cell membrane</location>
        <topology evidence="1">Multi-pass membrane protein</topology>
    </subcellularLocation>
</comment>
<dbReference type="RefSeq" id="WP_188438964.1">
    <property type="nucleotide sequence ID" value="NZ_BMGK01000001.1"/>
</dbReference>